<keyword evidence="4" id="KW-1185">Reference proteome</keyword>
<organism evidence="3 4">
    <name type="scientific">Ornithinimicrobium faecis</name>
    <dbReference type="NCBI Taxonomy" id="2934158"/>
    <lineage>
        <taxon>Bacteria</taxon>
        <taxon>Bacillati</taxon>
        <taxon>Actinomycetota</taxon>
        <taxon>Actinomycetes</taxon>
        <taxon>Micrococcales</taxon>
        <taxon>Ornithinimicrobiaceae</taxon>
        <taxon>Ornithinimicrobium</taxon>
    </lineage>
</organism>
<evidence type="ECO:0000256" key="1">
    <source>
        <dbReference type="SAM" id="MobiDB-lite"/>
    </source>
</evidence>
<sequence length="450" mass="47506">MNHTRRTSILSVLAGTGLFLAVAGCTADADPPLEGDQGAVSLPPDDHDAESDPGDHHDDDHDDHDHDHAPEAHDTDDARPTTESAGPAPRLGVTYDGGVLVLDAYTLEVEADLPAAGFLRLNPAGDGRHFLLTDSQGFRALDAGTWSEPHGNHDHSYTTDPLLTDLVFPADHPGHVVTHGDTTVLFADGTGEIQTFASDDLAPTALPETEQLSAAQAHHGVAVRLEDGSTLLTLGTEEERSGALVQDADGEEIARSEECPGVHGETVAAGEVIALGCEDGVLLYRDGEFVKVQAEADFARSGNLAGHEESPYVLGDYKTDPDAELERPTQVVLIDTAEGTSQVVDLPASYSFRSLARGPEGAALVLGTDGILRSLNPATGEVTAQIEVVAAWEEPVDWQQPRPTLHTRGQFAYVTDPASQELHVVDLAEQAVIDTATLPVVPNELSSVTG</sequence>
<proteinExistence type="predicted"/>
<feature type="signal peptide" evidence="2">
    <location>
        <begin position="1"/>
        <end position="29"/>
    </location>
</feature>
<dbReference type="Proteomes" id="UP001056455">
    <property type="component" value="Chromosome"/>
</dbReference>
<accession>A0ABY4YZ03</accession>
<dbReference type="RefSeq" id="WP_252595502.1">
    <property type="nucleotide sequence ID" value="NZ_CP099489.1"/>
</dbReference>
<dbReference type="SUPFAM" id="SSF50969">
    <property type="entry name" value="YVTN repeat-like/Quinoprotein amine dehydrogenase"/>
    <property type="match status" value="1"/>
</dbReference>
<name>A0ABY4YZ03_9MICO</name>
<protein>
    <submittedName>
        <fullName evidence="3">Zinc metallochaperone AztD</fullName>
    </submittedName>
</protein>
<feature type="compositionally biased region" description="Basic and acidic residues" evidence="1">
    <location>
        <begin position="53"/>
        <end position="80"/>
    </location>
</feature>
<feature type="chain" id="PRO_5047036744" evidence="2">
    <location>
        <begin position="30"/>
        <end position="450"/>
    </location>
</feature>
<dbReference type="EMBL" id="CP099489">
    <property type="protein sequence ID" value="USQ81970.1"/>
    <property type="molecule type" value="Genomic_DNA"/>
</dbReference>
<dbReference type="NCBIfam" id="NF038015">
    <property type="entry name" value="AztD"/>
    <property type="match status" value="1"/>
</dbReference>
<dbReference type="PROSITE" id="PS51257">
    <property type="entry name" value="PROKAR_LIPOPROTEIN"/>
    <property type="match status" value="1"/>
</dbReference>
<evidence type="ECO:0000256" key="2">
    <source>
        <dbReference type="SAM" id="SignalP"/>
    </source>
</evidence>
<reference evidence="3" key="1">
    <citation type="submission" date="2022-06" db="EMBL/GenBank/DDBJ databases">
        <title>Ornithinimicrobium HY1793.</title>
        <authorList>
            <person name="Huang Y."/>
        </authorList>
    </citation>
    <scope>NUCLEOTIDE SEQUENCE</scope>
    <source>
        <strain evidence="3">HY1793</strain>
    </source>
</reference>
<dbReference type="Gene3D" id="2.130.10.10">
    <property type="entry name" value="YVTN repeat-like/Quinoprotein amine dehydrogenase"/>
    <property type="match status" value="1"/>
</dbReference>
<keyword evidence="2" id="KW-0732">Signal</keyword>
<dbReference type="InterPro" id="IPR047697">
    <property type="entry name" value="AztD-like"/>
</dbReference>
<gene>
    <name evidence="3" type="primary">aztD</name>
    <name evidence="3" type="ORF">NF556_10105</name>
</gene>
<dbReference type="InterPro" id="IPR011044">
    <property type="entry name" value="Quino_amine_DH_bsu"/>
</dbReference>
<evidence type="ECO:0000313" key="3">
    <source>
        <dbReference type="EMBL" id="USQ81970.1"/>
    </source>
</evidence>
<dbReference type="InterPro" id="IPR015943">
    <property type="entry name" value="WD40/YVTN_repeat-like_dom_sf"/>
</dbReference>
<feature type="region of interest" description="Disordered" evidence="1">
    <location>
        <begin position="30"/>
        <end position="93"/>
    </location>
</feature>
<evidence type="ECO:0000313" key="4">
    <source>
        <dbReference type="Proteomes" id="UP001056455"/>
    </source>
</evidence>